<protein>
    <recommendedName>
        <fullName evidence="4">NADH-ubiquinone oxidoreductase chain 2</fullName>
        <ecNumber evidence="3">7.1.1.2</ecNumber>
    </recommendedName>
    <alternativeName>
        <fullName evidence="16">NADH dehydrogenase subunit 2</fullName>
    </alternativeName>
</protein>
<keyword evidence="14 19" id="KW-0496">Mitochondrion</keyword>
<evidence type="ECO:0000256" key="15">
    <source>
        <dbReference type="ARBA" id="ARBA00023136"/>
    </source>
</evidence>
<sequence>MFVMFTPYSFIFFSLYSVTFVLCLLIGNFYYYWMVMELIMLLFMGLSYTLFVSSYSQLMSYFLIQAISSFSILISFMHSYMFLFTVSLLLKLSMFPFYAWYINVIYRFPNFIFWLSGTLHKLPLLIMMFNFSLSLNMNLIWLSIVFTTLLSGFMMLMVVDLRMLLVLSSVGNNSWLLISQMTDLFSFLTFFTVYSFSLLMLLFSFSGLSKFPSYTSVGSDNYFLSMWVVSLSGMPPLPLFFSKMIVLFSFIGVHSMNYLFILFLLSNSLMVMAYLQSIMKFFVYSFSTSSHLLLKL</sequence>
<accession>R4J976</accession>
<feature type="transmembrane region" description="Helical" evidence="18">
    <location>
        <begin position="38"/>
        <end position="56"/>
    </location>
</feature>
<dbReference type="InterPro" id="IPR050175">
    <property type="entry name" value="Complex_I_Subunit_2"/>
</dbReference>
<keyword evidence="13" id="KW-0830">Ubiquinone</keyword>
<comment type="catalytic activity">
    <reaction evidence="17">
        <text>a ubiquinone + NADH + 5 H(+)(in) = a ubiquinol + NAD(+) + 4 H(+)(out)</text>
        <dbReference type="Rhea" id="RHEA:29091"/>
        <dbReference type="Rhea" id="RHEA-COMP:9565"/>
        <dbReference type="Rhea" id="RHEA-COMP:9566"/>
        <dbReference type="ChEBI" id="CHEBI:15378"/>
        <dbReference type="ChEBI" id="CHEBI:16389"/>
        <dbReference type="ChEBI" id="CHEBI:17976"/>
        <dbReference type="ChEBI" id="CHEBI:57540"/>
        <dbReference type="ChEBI" id="CHEBI:57945"/>
        <dbReference type="EC" id="7.1.1.2"/>
    </reaction>
</comment>
<comment type="similarity">
    <text evidence="2">Belongs to the complex I subunit 2 family.</text>
</comment>
<keyword evidence="7 18" id="KW-0812">Transmembrane</keyword>
<evidence type="ECO:0000313" key="19">
    <source>
        <dbReference type="EMBL" id="AGI78552.1"/>
    </source>
</evidence>
<evidence type="ECO:0000256" key="3">
    <source>
        <dbReference type="ARBA" id="ARBA00012944"/>
    </source>
</evidence>
<feature type="transmembrane region" description="Helical" evidence="18">
    <location>
        <begin position="184"/>
        <end position="205"/>
    </location>
</feature>
<proteinExistence type="inferred from homology"/>
<evidence type="ECO:0000256" key="2">
    <source>
        <dbReference type="ARBA" id="ARBA00007012"/>
    </source>
</evidence>
<evidence type="ECO:0000256" key="12">
    <source>
        <dbReference type="ARBA" id="ARBA00023027"/>
    </source>
</evidence>
<feature type="transmembrane region" description="Helical" evidence="18">
    <location>
        <begin position="139"/>
        <end position="163"/>
    </location>
</feature>
<name>R4J976_9BILA</name>
<dbReference type="PANTHER" id="PTHR46552">
    <property type="entry name" value="NADH-UBIQUINONE OXIDOREDUCTASE CHAIN 2"/>
    <property type="match status" value="1"/>
</dbReference>
<dbReference type="GO" id="GO:0008137">
    <property type="term" value="F:NADH dehydrogenase (ubiquinone) activity"/>
    <property type="evidence" value="ECO:0007669"/>
    <property type="project" value="UniProtKB-EC"/>
</dbReference>
<dbReference type="GO" id="GO:0006120">
    <property type="term" value="P:mitochondrial electron transport, NADH to ubiquinone"/>
    <property type="evidence" value="ECO:0007669"/>
    <property type="project" value="TreeGrafter"/>
</dbReference>
<evidence type="ECO:0000256" key="4">
    <source>
        <dbReference type="ARBA" id="ARBA00021008"/>
    </source>
</evidence>
<evidence type="ECO:0000256" key="8">
    <source>
        <dbReference type="ARBA" id="ARBA00022792"/>
    </source>
</evidence>
<reference evidence="19" key="2">
    <citation type="journal article" date="2014" name="Mitochondrial DNA">
        <title>Complete mitochondrial genome of the monogonont rotifer, Brachionus koreanus (Rotifera, Brachionidae).</title>
        <authorList>
            <person name="Hwang D.S."/>
            <person name="Suga K."/>
            <person name="Sakakura Y."/>
            <person name="Park H.G."/>
            <person name="Hagiwara A."/>
            <person name="Rhee J.S."/>
            <person name="Lee J.S."/>
        </authorList>
    </citation>
    <scope>NUCLEOTIDE SEQUENCE</scope>
</reference>
<gene>
    <name evidence="19" type="primary">ND2</name>
</gene>
<reference evidence="19" key="1">
    <citation type="submission" date="2013-02" db="EMBL/GenBank/DDBJ databases">
        <authorList>
            <person name="Lee J.-S."/>
        </authorList>
    </citation>
    <scope>NUCLEOTIDE SEQUENCE</scope>
</reference>
<evidence type="ECO:0000256" key="1">
    <source>
        <dbReference type="ARBA" id="ARBA00004448"/>
    </source>
</evidence>
<keyword evidence="12" id="KW-0520">NAD</keyword>
<organism evidence="19">
    <name type="scientific">Brachionus koreanus</name>
    <dbReference type="NCBI Taxonomy" id="1199090"/>
    <lineage>
        <taxon>Eukaryota</taxon>
        <taxon>Metazoa</taxon>
        <taxon>Spiralia</taxon>
        <taxon>Gnathifera</taxon>
        <taxon>Rotifera</taxon>
        <taxon>Eurotatoria</taxon>
        <taxon>Monogononta</taxon>
        <taxon>Pseudotrocha</taxon>
        <taxon>Ploima</taxon>
        <taxon>Brachionidae</taxon>
        <taxon>Brachionus</taxon>
    </lineage>
</organism>
<geneLocation type="mitochondrion" evidence="19"/>
<evidence type="ECO:0000256" key="9">
    <source>
        <dbReference type="ARBA" id="ARBA00022967"/>
    </source>
</evidence>
<keyword evidence="9" id="KW-1278">Translocase</keyword>
<dbReference type="EC" id="7.1.1.2" evidence="3"/>
<evidence type="ECO:0000256" key="13">
    <source>
        <dbReference type="ARBA" id="ARBA00023075"/>
    </source>
</evidence>
<dbReference type="PANTHER" id="PTHR46552:SF1">
    <property type="entry name" value="NADH-UBIQUINONE OXIDOREDUCTASE CHAIN 2"/>
    <property type="match status" value="1"/>
</dbReference>
<dbReference type="EMBL" id="KC603851">
    <property type="protein sequence ID" value="AGI78552.1"/>
    <property type="molecule type" value="Genomic_DNA"/>
</dbReference>
<feature type="transmembrane region" description="Helical" evidence="18">
    <location>
        <begin position="6"/>
        <end position="31"/>
    </location>
</feature>
<keyword evidence="5" id="KW-0813">Transport</keyword>
<evidence type="ECO:0000256" key="18">
    <source>
        <dbReference type="SAM" id="Phobius"/>
    </source>
</evidence>
<keyword evidence="11 18" id="KW-1133">Transmembrane helix</keyword>
<evidence type="ECO:0000256" key="16">
    <source>
        <dbReference type="ARBA" id="ARBA00031028"/>
    </source>
</evidence>
<feature type="transmembrane region" description="Helical" evidence="18">
    <location>
        <begin position="225"/>
        <end position="251"/>
    </location>
</feature>
<keyword evidence="6" id="KW-0679">Respiratory chain</keyword>
<dbReference type="GO" id="GO:0005743">
    <property type="term" value="C:mitochondrial inner membrane"/>
    <property type="evidence" value="ECO:0007669"/>
    <property type="project" value="UniProtKB-SubCell"/>
</dbReference>
<evidence type="ECO:0000256" key="6">
    <source>
        <dbReference type="ARBA" id="ARBA00022660"/>
    </source>
</evidence>
<evidence type="ECO:0000256" key="17">
    <source>
        <dbReference type="ARBA" id="ARBA00049551"/>
    </source>
</evidence>
<keyword evidence="10" id="KW-0249">Electron transport</keyword>
<dbReference type="AlphaFoldDB" id="R4J976"/>
<comment type="subcellular location">
    <subcellularLocation>
        <location evidence="1">Mitochondrion inner membrane</location>
        <topology evidence="1">Multi-pass membrane protein</topology>
    </subcellularLocation>
</comment>
<evidence type="ECO:0000256" key="14">
    <source>
        <dbReference type="ARBA" id="ARBA00023128"/>
    </source>
</evidence>
<evidence type="ECO:0000256" key="5">
    <source>
        <dbReference type="ARBA" id="ARBA00022448"/>
    </source>
</evidence>
<feature type="transmembrane region" description="Helical" evidence="18">
    <location>
        <begin position="111"/>
        <end position="133"/>
    </location>
</feature>
<keyword evidence="15 18" id="KW-0472">Membrane</keyword>
<evidence type="ECO:0000256" key="11">
    <source>
        <dbReference type="ARBA" id="ARBA00022989"/>
    </source>
</evidence>
<feature type="transmembrane region" description="Helical" evidence="18">
    <location>
        <begin position="258"/>
        <end position="286"/>
    </location>
</feature>
<keyword evidence="8" id="KW-0999">Mitochondrion inner membrane</keyword>
<evidence type="ECO:0000256" key="7">
    <source>
        <dbReference type="ARBA" id="ARBA00022692"/>
    </source>
</evidence>
<evidence type="ECO:0000256" key="10">
    <source>
        <dbReference type="ARBA" id="ARBA00022982"/>
    </source>
</evidence>